<dbReference type="PATRIC" id="fig|983917.3.peg.3360"/>
<keyword evidence="2" id="KW-1185">Reference proteome</keyword>
<gene>
    <name evidence="1" type="ordered locus">RGE_34360</name>
</gene>
<evidence type="ECO:0000313" key="1">
    <source>
        <dbReference type="EMBL" id="BAL96775.1"/>
    </source>
</evidence>
<reference evidence="1 2" key="1">
    <citation type="journal article" date="2012" name="J. Bacteriol.">
        <title>Complete genome sequence of phototrophic betaproteobacterium Rubrivivax gelatinosus IL144.</title>
        <authorList>
            <person name="Nagashima S."/>
            <person name="Kamimura A."/>
            <person name="Shimizu T."/>
            <person name="Nakamura-isaki S."/>
            <person name="Aono E."/>
            <person name="Sakamoto K."/>
            <person name="Ichikawa N."/>
            <person name="Nakazawa H."/>
            <person name="Sekine M."/>
            <person name="Yamazaki S."/>
            <person name="Fujita N."/>
            <person name="Shimada K."/>
            <person name="Hanada S."/>
            <person name="Nagashima K.V.P."/>
        </authorList>
    </citation>
    <scope>NUCLEOTIDE SEQUENCE [LARGE SCALE GENOMIC DNA]</scope>
    <source>
        <strain evidence="2">NBRC 100245 / IL144</strain>
    </source>
</reference>
<proteinExistence type="predicted"/>
<dbReference type="KEGG" id="rge:RGE_34360"/>
<name>I0HUT8_RUBGI</name>
<dbReference type="AlphaFoldDB" id="I0HUT8"/>
<sequence>MLCFPMGDAPVAAGVLRETPAQAARWCRVAERQLRRHARAP</sequence>
<evidence type="ECO:0000313" key="2">
    <source>
        <dbReference type="Proteomes" id="UP000007883"/>
    </source>
</evidence>
<dbReference type="EMBL" id="AP012320">
    <property type="protein sequence ID" value="BAL96775.1"/>
    <property type="molecule type" value="Genomic_DNA"/>
</dbReference>
<protein>
    <submittedName>
        <fullName evidence="1">Uncharacterized protein</fullName>
    </submittedName>
</protein>
<accession>I0HUT8</accession>
<dbReference type="Proteomes" id="UP000007883">
    <property type="component" value="Chromosome"/>
</dbReference>
<organism evidence="1 2">
    <name type="scientific">Rubrivivax gelatinosus (strain NBRC 100245 / IL144)</name>
    <dbReference type="NCBI Taxonomy" id="983917"/>
    <lineage>
        <taxon>Bacteria</taxon>
        <taxon>Pseudomonadati</taxon>
        <taxon>Pseudomonadota</taxon>
        <taxon>Betaproteobacteria</taxon>
        <taxon>Burkholderiales</taxon>
        <taxon>Sphaerotilaceae</taxon>
        <taxon>Rubrivivax</taxon>
    </lineage>
</organism>
<dbReference type="HOGENOM" id="CLU_3276108_0_0_4"/>